<dbReference type="InterPro" id="IPR016181">
    <property type="entry name" value="Acyl_CoA_acyltransferase"/>
</dbReference>
<dbReference type="AlphaFoldDB" id="A0A1J5RA93"/>
<dbReference type="NCBIfam" id="TIGR01681">
    <property type="entry name" value="HAD-SF-IIIC"/>
    <property type="match status" value="1"/>
</dbReference>
<dbReference type="Gene3D" id="3.40.50.1110">
    <property type="entry name" value="SGNH hydrolase"/>
    <property type="match status" value="1"/>
</dbReference>
<name>A0A1J5RA93_9ZZZZ</name>
<gene>
    <name evidence="1" type="ORF">GALL_253320</name>
</gene>
<comment type="caution">
    <text evidence="1">The sequence shown here is derived from an EMBL/GenBank/DDBJ whole genome shotgun (WGS) entry which is preliminary data.</text>
</comment>
<dbReference type="InterPro" id="IPR023214">
    <property type="entry name" value="HAD_sf"/>
</dbReference>
<dbReference type="EMBL" id="MLJW01000224">
    <property type="protein sequence ID" value="OIQ92729.1"/>
    <property type="molecule type" value="Genomic_DNA"/>
</dbReference>
<organism evidence="1">
    <name type="scientific">mine drainage metagenome</name>
    <dbReference type="NCBI Taxonomy" id="410659"/>
    <lineage>
        <taxon>unclassified sequences</taxon>
        <taxon>metagenomes</taxon>
        <taxon>ecological metagenomes</taxon>
    </lineage>
</organism>
<dbReference type="Gene3D" id="3.40.630.30">
    <property type="match status" value="1"/>
</dbReference>
<proteinExistence type="predicted"/>
<dbReference type="SUPFAM" id="SSF55729">
    <property type="entry name" value="Acyl-CoA N-acyltransferases (Nat)"/>
    <property type="match status" value="1"/>
</dbReference>
<dbReference type="InterPro" id="IPR036514">
    <property type="entry name" value="SGNH_hydro_sf"/>
</dbReference>
<dbReference type="Gene3D" id="3.40.50.1000">
    <property type="entry name" value="HAD superfamily/HAD-like"/>
    <property type="match status" value="1"/>
</dbReference>
<dbReference type="InterPro" id="IPR036412">
    <property type="entry name" value="HAD-like_sf"/>
</dbReference>
<dbReference type="SUPFAM" id="SSF56784">
    <property type="entry name" value="HAD-like"/>
    <property type="match status" value="1"/>
</dbReference>
<dbReference type="InterPro" id="IPR010037">
    <property type="entry name" value="FkbH_domain"/>
</dbReference>
<protein>
    <submittedName>
        <fullName evidence="1">Uncharacterized protein</fullName>
    </submittedName>
</protein>
<reference evidence="1" key="1">
    <citation type="submission" date="2016-10" db="EMBL/GenBank/DDBJ databases">
        <title>Sequence of Gallionella enrichment culture.</title>
        <authorList>
            <person name="Poehlein A."/>
            <person name="Muehling M."/>
            <person name="Daniel R."/>
        </authorList>
    </citation>
    <scope>NUCLEOTIDE SEQUENCE</scope>
</reference>
<dbReference type="InterPro" id="IPR010033">
    <property type="entry name" value="HAD_SF_ppase_IIIC"/>
</dbReference>
<dbReference type="NCBIfam" id="TIGR01686">
    <property type="entry name" value="FkbH"/>
    <property type="match status" value="1"/>
</dbReference>
<accession>A0A1J5RA93</accession>
<evidence type="ECO:0000313" key="1">
    <source>
        <dbReference type="EMBL" id="OIQ92729.1"/>
    </source>
</evidence>
<sequence>MSQTEALKQFRQRSAEYKKKWRDFSADSSQDASIKIGFASSFTPNTMIPFLGGYLLEAGLKPSIDPGHYNQIFQACLNHKDYFSDQCDTIIILWRLEDLVLEEILAHSQGDMAASQRAMDKVSMLLSAIAELRANFNGTIIASLPPYPTGVPAYPTHLDNVQGMGRMHRSLTAFFAEKILGIKGVLPFDCDALQRDFGLSAAHDSRQWYLYRQPFSELFLAEMGRSLGRIIVARRQPPKKCIVLDCDSTLWGGIVGEDGVGGIKIGDDFPGSAFRDFQRLLLHWRQQGVLLALASKNNEADVWEVFEKHSGMVLKREHISAWQINWNPKAENIPLIAKTLNIGIDSLVFIDDNPMEVGYMRAARPEVTTIHIPEEPADILNVMQALTCFDRLEITQEDRQRADMMRSEQVRENLGSGLSKEEFFKALELNVDFFQAESSDLDRITQLINKTNQFNLTTVRRTLDEVRALSDSMEYRVFGLRVSDKFGEYGLTGSVIVHLLEDGKRWMLDTFLLSCRVLGRGVESALINALSKLAKEEGAMELVGSYIPTAKNALAATFFPDNGFVIQDDGRWKLELV</sequence>